<evidence type="ECO:0000313" key="2">
    <source>
        <dbReference type="EMBL" id="QDE37866.1"/>
    </source>
</evidence>
<dbReference type="AlphaFoldDB" id="A0A4Y5YZ74"/>
<gene>
    <name evidence="2" type="ORF">FIV34_00925</name>
</gene>
<dbReference type="Pfam" id="PF08906">
    <property type="entry name" value="T6SS_Tdi1_C"/>
    <property type="match status" value="1"/>
</dbReference>
<dbReference type="InterPro" id="IPR015002">
    <property type="entry name" value="T6SS_Tdi1_C"/>
</dbReference>
<evidence type="ECO:0000259" key="1">
    <source>
        <dbReference type="Pfam" id="PF08906"/>
    </source>
</evidence>
<feature type="domain" description="T6SS immunity protein Tdi1 C-terminal" evidence="1">
    <location>
        <begin position="67"/>
        <end position="137"/>
    </location>
</feature>
<proteinExistence type="predicted"/>
<dbReference type="OrthoDB" id="8683979at2"/>
<keyword evidence="3" id="KW-1185">Reference proteome</keyword>
<dbReference type="EMBL" id="CP041046">
    <property type="protein sequence ID" value="QDE37866.1"/>
    <property type="molecule type" value="Genomic_DNA"/>
</dbReference>
<dbReference type="RefSeq" id="WP_139978774.1">
    <property type="nucleotide sequence ID" value="NZ_CP041046.1"/>
</dbReference>
<protein>
    <submittedName>
        <fullName evidence="2">DUF1851 domain-containing protein</fullName>
    </submittedName>
</protein>
<name>A0A4Y5YZ74_9GAMM</name>
<organism evidence="2 3">
    <name type="scientific">Luteibacter pinisoli</name>
    <dbReference type="NCBI Taxonomy" id="2589080"/>
    <lineage>
        <taxon>Bacteria</taxon>
        <taxon>Pseudomonadati</taxon>
        <taxon>Pseudomonadota</taxon>
        <taxon>Gammaproteobacteria</taxon>
        <taxon>Lysobacterales</taxon>
        <taxon>Rhodanobacteraceae</taxon>
        <taxon>Luteibacter</taxon>
    </lineage>
</organism>
<sequence length="158" mass="17564">MSLTWDDLTCHPDEEAINALATSWGWRIGDAFTPLLFTAFGDMFYEADEGGVFWLNTGTAEVGRVADNVEAFNQLLREDIADDWLLPPLVEALIEAGKECDDGECYSYVTLPVFAEGEYVVENFDPVPIREHFDITGSVLKQLENVPDGTDVSIDISH</sequence>
<accession>A0A4Y5YZ74</accession>
<evidence type="ECO:0000313" key="3">
    <source>
        <dbReference type="Proteomes" id="UP000316093"/>
    </source>
</evidence>
<dbReference type="Proteomes" id="UP000316093">
    <property type="component" value="Chromosome"/>
</dbReference>
<reference evidence="2 3" key="1">
    <citation type="submission" date="2019-06" db="EMBL/GenBank/DDBJ databases">
        <title>A complete genome sequence for Luteibacter pinisoli MAH-14.</title>
        <authorList>
            <person name="Baltrus D.A."/>
        </authorList>
    </citation>
    <scope>NUCLEOTIDE SEQUENCE [LARGE SCALE GENOMIC DNA]</scope>
    <source>
        <strain evidence="2 3">MAH-14</strain>
    </source>
</reference>
<dbReference type="KEGG" id="lpy:FIV34_00925"/>